<evidence type="ECO:0000313" key="1">
    <source>
        <dbReference type="EMBL" id="KAH7969952.1"/>
    </source>
</evidence>
<keyword evidence="2" id="KW-1185">Reference proteome</keyword>
<accession>A0A9D4Q8Z8</accession>
<protein>
    <submittedName>
        <fullName evidence="1">Uncharacterized protein</fullName>
    </submittedName>
</protein>
<name>A0A9D4Q8Z8_RHISA</name>
<gene>
    <name evidence="1" type="ORF">HPB52_023085</name>
</gene>
<evidence type="ECO:0000313" key="2">
    <source>
        <dbReference type="Proteomes" id="UP000821837"/>
    </source>
</evidence>
<dbReference type="EMBL" id="JABSTV010001248">
    <property type="protein sequence ID" value="KAH7969952.1"/>
    <property type="molecule type" value="Genomic_DNA"/>
</dbReference>
<sequence length="184" mass="20156">MPVVKGSVDERCVSVLRDSGANTVLPRLNVVLAYWDGISEIINALQTCSRSLASPPSTSHINRMIRILRSEQRRQSSVGANQALFRDWAAQARSLTEFLWLHTLSSLPKRKKVDTAGGKVLELGDAELGKREKSVLQLGPKFCTGTSMRNTERLALARTVTRCAPEKQNNQVRVGRTAAALAGC</sequence>
<organism evidence="1 2">
    <name type="scientific">Rhipicephalus sanguineus</name>
    <name type="common">Brown dog tick</name>
    <name type="synonym">Ixodes sanguineus</name>
    <dbReference type="NCBI Taxonomy" id="34632"/>
    <lineage>
        <taxon>Eukaryota</taxon>
        <taxon>Metazoa</taxon>
        <taxon>Ecdysozoa</taxon>
        <taxon>Arthropoda</taxon>
        <taxon>Chelicerata</taxon>
        <taxon>Arachnida</taxon>
        <taxon>Acari</taxon>
        <taxon>Parasitiformes</taxon>
        <taxon>Ixodida</taxon>
        <taxon>Ixodoidea</taxon>
        <taxon>Ixodidae</taxon>
        <taxon>Rhipicephalinae</taxon>
        <taxon>Rhipicephalus</taxon>
        <taxon>Rhipicephalus</taxon>
    </lineage>
</organism>
<proteinExistence type="predicted"/>
<reference evidence="1" key="2">
    <citation type="submission" date="2021-09" db="EMBL/GenBank/DDBJ databases">
        <authorList>
            <person name="Jia N."/>
            <person name="Wang J."/>
            <person name="Shi W."/>
            <person name="Du L."/>
            <person name="Sun Y."/>
            <person name="Zhan W."/>
            <person name="Jiang J."/>
            <person name="Wang Q."/>
            <person name="Zhang B."/>
            <person name="Ji P."/>
            <person name="Sakyi L.B."/>
            <person name="Cui X."/>
            <person name="Yuan T."/>
            <person name="Jiang B."/>
            <person name="Yang W."/>
            <person name="Lam T.T.-Y."/>
            <person name="Chang Q."/>
            <person name="Ding S."/>
            <person name="Wang X."/>
            <person name="Zhu J."/>
            <person name="Ruan X."/>
            <person name="Zhao L."/>
            <person name="Wei J."/>
            <person name="Que T."/>
            <person name="Du C."/>
            <person name="Cheng J."/>
            <person name="Dai P."/>
            <person name="Han X."/>
            <person name="Huang E."/>
            <person name="Gao Y."/>
            <person name="Liu J."/>
            <person name="Shao H."/>
            <person name="Ye R."/>
            <person name="Li L."/>
            <person name="Wei W."/>
            <person name="Wang X."/>
            <person name="Wang C."/>
            <person name="Huo Q."/>
            <person name="Li W."/>
            <person name="Guo W."/>
            <person name="Chen H."/>
            <person name="Chen S."/>
            <person name="Zhou L."/>
            <person name="Zhou L."/>
            <person name="Ni X."/>
            <person name="Tian J."/>
            <person name="Zhou Y."/>
            <person name="Sheng Y."/>
            <person name="Liu T."/>
            <person name="Pan Y."/>
            <person name="Xia L."/>
            <person name="Li J."/>
            <person name="Zhao F."/>
            <person name="Cao W."/>
        </authorList>
    </citation>
    <scope>NUCLEOTIDE SEQUENCE</scope>
    <source>
        <strain evidence="1">Rsan-2018</strain>
        <tissue evidence="1">Larvae</tissue>
    </source>
</reference>
<reference evidence="1" key="1">
    <citation type="journal article" date="2020" name="Cell">
        <title>Large-Scale Comparative Analyses of Tick Genomes Elucidate Their Genetic Diversity and Vector Capacities.</title>
        <authorList>
            <consortium name="Tick Genome and Microbiome Consortium (TIGMIC)"/>
            <person name="Jia N."/>
            <person name="Wang J."/>
            <person name="Shi W."/>
            <person name="Du L."/>
            <person name="Sun Y."/>
            <person name="Zhan W."/>
            <person name="Jiang J.F."/>
            <person name="Wang Q."/>
            <person name="Zhang B."/>
            <person name="Ji P."/>
            <person name="Bell-Sakyi L."/>
            <person name="Cui X.M."/>
            <person name="Yuan T.T."/>
            <person name="Jiang B.G."/>
            <person name="Yang W.F."/>
            <person name="Lam T.T."/>
            <person name="Chang Q.C."/>
            <person name="Ding S.J."/>
            <person name="Wang X.J."/>
            <person name="Zhu J.G."/>
            <person name="Ruan X.D."/>
            <person name="Zhao L."/>
            <person name="Wei J.T."/>
            <person name="Ye R.Z."/>
            <person name="Que T.C."/>
            <person name="Du C.H."/>
            <person name="Zhou Y.H."/>
            <person name="Cheng J.X."/>
            <person name="Dai P.F."/>
            <person name="Guo W.B."/>
            <person name="Han X.H."/>
            <person name="Huang E.J."/>
            <person name="Li L.F."/>
            <person name="Wei W."/>
            <person name="Gao Y.C."/>
            <person name="Liu J.Z."/>
            <person name="Shao H.Z."/>
            <person name="Wang X."/>
            <person name="Wang C.C."/>
            <person name="Yang T.C."/>
            <person name="Huo Q.B."/>
            <person name="Li W."/>
            <person name="Chen H.Y."/>
            <person name="Chen S.E."/>
            <person name="Zhou L.G."/>
            <person name="Ni X.B."/>
            <person name="Tian J.H."/>
            <person name="Sheng Y."/>
            <person name="Liu T."/>
            <person name="Pan Y.S."/>
            <person name="Xia L.Y."/>
            <person name="Li J."/>
            <person name="Zhao F."/>
            <person name="Cao W.C."/>
        </authorList>
    </citation>
    <scope>NUCLEOTIDE SEQUENCE</scope>
    <source>
        <strain evidence="1">Rsan-2018</strain>
    </source>
</reference>
<comment type="caution">
    <text evidence="1">The sequence shown here is derived from an EMBL/GenBank/DDBJ whole genome shotgun (WGS) entry which is preliminary data.</text>
</comment>
<dbReference type="Proteomes" id="UP000821837">
    <property type="component" value="Unassembled WGS sequence"/>
</dbReference>
<dbReference type="AlphaFoldDB" id="A0A9D4Q8Z8"/>